<organism evidence="1 2">
    <name type="scientific">Batillaria attramentaria</name>
    <dbReference type="NCBI Taxonomy" id="370345"/>
    <lineage>
        <taxon>Eukaryota</taxon>
        <taxon>Metazoa</taxon>
        <taxon>Spiralia</taxon>
        <taxon>Lophotrochozoa</taxon>
        <taxon>Mollusca</taxon>
        <taxon>Gastropoda</taxon>
        <taxon>Caenogastropoda</taxon>
        <taxon>Sorbeoconcha</taxon>
        <taxon>Cerithioidea</taxon>
        <taxon>Batillariidae</taxon>
        <taxon>Batillaria</taxon>
    </lineage>
</organism>
<feature type="non-terminal residue" evidence="1">
    <location>
        <position position="131"/>
    </location>
</feature>
<proteinExistence type="predicted"/>
<evidence type="ECO:0000313" key="1">
    <source>
        <dbReference type="EMBL" id="KAK7506308.1"/>
    </source>
</evidence>
<dbReference type="EMBL" id="JACVVK020000007">
    <property type="protein sequence ID" value="KAK7506308.1"/>
    <property type="molecule type" value="Genomic_DNA"/>
</dbReference>
<comment type="caution">
    <text evidence="1">The sequence shown here is derived from an EMBL/GenBank/DDBJ whole genome shotgun (WGS) entry which is preliminary data.</text>
</comment>
<evidence type="ECO:0000313" key="2">
    <source>
        <dbReference type="Proteomes" id="UP001519460"/>
    </source>
</evidence>
<accession>A0ABD0M4H9</accession>
<dbReference type="AlphaFoldDB" id="A0ABD0M4H9"/>
<protein>
    <submittedName>
        <fullName evidence="1">Uncharacterized protein</fullName>
    </submittedName>
</protein>
<keyword evidence="2" id="KW-1185">Reference proteome</keyword>
<reference evidence="1 2" key="1">
    <citation type="journal article" date="2023" name="Sci. Data">
        <title>Genome assembly of the Korean intertidal mud-creeper Batillaria attramentaria.</title>
        <authorList>
            <person name="Patra A.K."/>
            <person name="Ho P.T."/>
            <person name="Jun S."/>
            <person name="Lee S.J."/>
            <person name="Kim Y."/>
            <person name="Won Y.J."/>
        </authorList>
    </citation>
    <scope>NUCLEOTIDE SEQUENCE [LARGE SCALE GENOMIC DNA]</scope>
    <source>
        <strain evidence="1">Wonlab-2016</strain>
    </source>
</reference>
<gene>
    <name evidence="1" type="ORF">BaRGS_00002420</name>
</gene>
<dbReference type="Proteomes" id="UP001519460">
    <property type="component" value="Unassembled WGS sequence"/>
</dbReference>
<sequence length="131" mass="14590">MAASFAKRASRQEGRSSRLYVCRRFGRVELVGNQCAVSRSIHAKLQKTLNFLLLSPHSGINRKLLITAMSLSAQYLLHAAGFTCRVEAHSSAPPLQINGQIRLRQSLANYRPFIDPKMARADIEGERLEGP</sequence>
<name>A0ABD0M4H9_9CAEN</name>